<dbReference type="RefSeq" id="WP_285744524.1">
    <property type="nucleotide sequence ID" value="NZ_CP127162.1"/>
</dbReference>
<organism evidence="3 4">
    <name type="scientific">Paenibacillus polygoni</name>
    <dbReference type="NCBI Taxonomy" id="3050112"/>
    <lineage>
        <taxon>Bacteria</taxon>
        <taxon>Bacillati</taxon>
        <taxon>Bacillota</taxon>
        <taxon>Bacilli</taxon>
        <taxon>Bacillales</taxon>
        <taxon>Paenibacillaceae</taxon>
        <taxon>Paenibacillus</taxon>
    </lineage>
</organism>
<proteinExistence type="inferred from homology"/>
<evidence type="ECO:0000259" key="2">
    <source>
        <dbReference type="Pfam" id="PF00535"/>
    </source>
</evidence>
<dbReference type="Pfam" id="PF00535">
    <property type="entry name" value="Glycos_transf_2"/>
    <property type="match status" value="1"/>
</dbReference>
<comment type="similarity">
    <text evidence="1">Belongs to the glycosyltransferase 2 family.</text>
</comment>
<accession>A0ABY8X6M6</accession>
<dbReference type="InterPro" id="IPR029044">
    <property type="entry name" value="Nucleotide-diphossugar_trans"/>
</dbReference>
<reference evidence="3 4" key="1">
    <citation type="submission" date="2023-06" db="EMBL/GenBank/DDBJ databases">
        <title>Paenibacillus polygonum sp. nov., an endophytic bacterium, isolated from Polygonum lapathifolium L. in Nanji Wetland National Nature Reserve, South of Poyang Lake, Jiangxi Province, China.</title>
        <authorList>
            <person name="Yu Z."/>
        </authorList>
    </citation>
    <scope>NUCLEOTIDE SEQUENCE [LARGE SCALE GENOMIC DNA]</scope>
    <source>
        <strain evidence="3 4">C31</strain>
    </source>
</reference>
<dbReference type="PANTHER" id="PTHR22916:SF3">
    <property type="entry name" value="UDP-GLCNAC:BETAGAL BETA-1,3-N-ACETYLGLUCOSAMINYLTRANSFERASE-LIKE PROTEIN 1"/>
    <property type="match status" value="1"/>
</dbReference>
<dbReference type="Proteomes" id="UP001236415">
    <property type="component" value="Chromosome"/>
</dbReference>
<keyword evidence="4" id="KW-1185">Reference proteome</keyword>
<name>A0ABY8X6M6_9BACL</name>
<dbReference type="EMBL" id="CP127162">
    <property type="protein sequence ID" value="WIV18850.1"/>
    <property type="molecule type" value="Genomic_DNA"/>
</dbReference>
<dbReference type="SUPFAM" id="SSF53448">
    <property type="entry name" value="Nucleotide-diphospho-sugar transferases"/>
    <property type="match status" value="1"/>
</dbReference>
<sequence>MGNPNIQILLSTYNGEKYLEEQLDSLLTQKNVNIHILIRDDGSKDNTVFILHKYASEYPSKISVTTGSNLGVKQSFYELLSIASSEYDYYAFCDQDDVWLSNKLSNAVQKLQEIKNEPGMYCSSTQMVNEQLEPIKVWPTKPRKKLSLYNSLIENTCVGCTIVLNPEASKLIKQNPPEIMDNMIMHDWWMYLTISALGKVVFDTNPGILYRQHQNNVLGGASESFFIKWINRVKRFWNGKNHYILSTQAHEFLKVFNKQLNKQQIAEIERLLLSGQKNIVIRFVYTMNTKLYRQSKIDNVVFKILFVLGKV</sequence>
<evidence type="ECO:0000313" key="3">
    <source>
        <dbReference type="EMBL" id="WIV18850.1"/>
    </source>
</evidence>
<protein>
    <submittedName>
        <fullName evidence="3">Glycosyltransferase family 2 protein</fullName>
    </submittedName>
</protein>
<dbReference type="CDD" id="cd04196">
    <property type="entry name" value="GT_2_like_d"/>
    <property type="match status" value="1"/>
</dbReference>
<evidence type="ECO:0000313" key="4">
    <source>
        <dbReference type="Proteomes" id="UP001236415"/>
    </source>
</evidence>
<feature type="domain" description="Glycosyltransferase 2-like" evidence="2">
    <location>
        <begin position="8"/>
        <end position="114"/>
    </location>
</feature>
<evidence type="ECO:0000256" key="1">
    <source>
        <dbReference type="ARBA" id="ARBA00006739"/>
    </source>
</evidence>
<gene>
    <name evidence="3" type="ORF">QPK24_21390</name>
</gene>
<dbReference type="InterPro" id="IPR001173">
    <property type="entry name" value="Glyco_trans_2-like"/>
</dbReference>
<dbReference type="Gene3D" id="3.90.550.10">
    <property type="entry name" value="Spore Coat Polysaccharide Biosynthesis Protein SpsA, Chain A"/>
    <property type="match status" value="1"/>
</dbReference>
<dbReference type="PANTHER" id="PTHR22916">
    <property type="entry name" value="GLYCOSYLTRANSFERASE"/>
    <property type="match status" value="1"/>
</dbReference>